<reference evidence="1 2" key="1">
    <citation type="submission" date="2020-01" db="EMBL/GenBank/DDBJ databases">
        <title>Investigation of new actinobacteria for the biodesulphurisation of diesel fuel.</title>
        <authorList>
            <person name="Athi Narayanan S.M."/>
        </authorList>
    </citation>
    <scope>NUCLEOTIDE SEQUENCE [LARGE SCALE GENOMIC DNA]</scope>
    <source>
        <strain evidence="1 2">213E</strain>
    </source>
</reference>
<keyword evidence="2" id="KW-1185">Reference proteome</keyword>
<name>A0A7K3LT37_9ACTN</name>
<dbReference type="AlphaFoldDB" id="A0A7K3LT37"/>
<evidence type="ECO:0000313" key="1">
    <source>
        <dbReference type="EMBL" id="NDK91418.1"/>
    </source>
</evidence>
<dbReference type="RefSeq" id="WP_157079539.1">
    <property type="nucleotide sequence ID" value="NZ_JAADZU010000068.1"/>
</dbReference>
<gene>
    <name evidence="1" type="ORF">GYA93_17805</name>
</gene>
<evidence type="ECO:0000313" key="2">
    <source>
        <dbReference type="Proteomes" id="UP000466307"/>
    </source>
</evidence>
<dbReference type="EMBL" id="JAADZU010000068">
    <property type="protein sequence ID" value="NDK91418.1"/>
    <property type="molecule type" value="Genomic_DNA"/>
</dbReference>
<dbReference type="Proteomes" id="UP000466307">
    <property type="component" value="Unassembled WGS sequence"/>
</dbReference>
<protein>
    <submittedName>
        <fullName evidence="1">Uncharacterized protein</fullName>
    </submittedName>
</protein>
<proteinExistence type="predicted"/>
<accession>A0A7K3LT37</accession>
<organism evidence="1 2">
    <name type="scientific">Gordonia desulfuricans</name>
    <dbReference type="NCBI Taxonomy" id="89051"/>
    <lineage>
        <taxon>Bacteria</taxon>
        <taxon>Bacillati</taxon>
        <taxon>Actinomycetota</taxon>
        <taxon>Actinomycetes</taxon>
        <taxon>Mycobacteriales</taxon>
        <taxon>Gordoniaceae</taxon>
        <taxon>Gordonia</taxon>
    </lineage>
</organism>
<sequence>MKPQSRRTSARSLQRVLYDLALDWLHLNAAMPQPTGGGGGGRTSNMKVYGHPAEWASDQCARIADLLWGWHDLVAEVRAERRPLPVAIAGRRGEQRAVVAAWRYLEPRLEWILEQGQWCPASEVPVPWREYYDWLVADEALDELWSLHREIRARTGGNKARYMLPIPCPNSDCGLRTLERSAGMRGQDWIVCGACGYTAKDSHYDFLVRVMLETLPDAQATRE</sequence>
<comment type="caution">
    <text evidence="1">The sequence shown here is derived from an EMBL/GenBank/DDBJ whole genome shotgun (WGS) entry which is preliminary data.</text>
</comment>